<dbReference type="SMART" id="SM00474">
    <property type="entry name" value="35EXOc"/>
    <property type="match status" value="1"/>
</dbReference>
<dbReference type="Proteomes" id="UP000291343">
    <property type="component" value="Unassembled WGS sequence"/>
</dbReference>
<dbReference type="OrthoDB" id="1920326at2759"/>
<name>A0A482X1L6_LAOST</name>
<dbReference type="STRING" id="195883.A0A482X1L6"/>
<accession>A0A482X1L6</accession>
<dbReference type="CDD" id="cd06141">
    <property type="entry name" value="WRN_exo"/>
    <property type="match status" value="1"/>
</dbReference>
<evidence type="ECO:0000256" key="1">
    <source>
        <dbReference type="ARBA" id="ARBA00022722"/>
    </source>
</evidence>
<evidence type="ECO:0000313" key="7">
    <source>
        <dbReference type="Proteomes" id="UP000291343"/>
    </source>
</evidence>
<keyword evidence="2" id="KW-0378">Hydrolase</keyword>
<reference evidence="6 7" key="1">
    <citation type="journal article" date="2017" name="Gigascience">
        <title>Genome sequence of the small brown planthopper, Laodelphax striatellus.</title>
        <authorList>
            <person name="Zhu J."/>
            <person name="Jiang F."/>
            <person name="Wang X."/>
            <person name="Yang P."/>
            <person name="Bao Y."/>
            <person name="Zhao W."/>
            <person name="Wang W."/>
            <person name="Lu H."/>
            <person name="Wang Q."/>
            <person name="Cui N."/>
            <person name="Li J."/>
            <person name="Chen X."/>
            <person name="Luo L."/>
            <person name="Yu J."/>
            <person name="Kang L."/>
            <person name="Cui F."/>
        </authorList>
    </citation>
    <scope>NUCLEOTIDE SEQUENCE [LARGE SCALE GENOMIC DNA]</scope>
    <source>
        <strain evidence="6">Lst14</strain>
    </source>
</reference>
<dbReference type="GO" id="GO:0005634">
    <property type="term" value="C:nucleus"/>
    <property type="evidence" value="ECO:0007669"/>
    <property type="project" value="TreeGrafter"/>
</dbReference>
<feature type="domain" description="3'-5' exonuclease" evidence="5">
    <location>
        <begin position="64"/>
        <end position="239"/>
    </location>
</feature>
<comment type="caution">
    <text evidence="6">The sequence shown here is derived from an EMBL/GenBank/DDBJ whole genome shotgun (WGS) entry which is preliminary data.</text>
</comment>
<dbReference type="GO" id="GO:0003676">
    <property type="term" value="F:nucleic acid binding"/>
    <property type="evidence" value="ECO:0007669"/>
    <property type="project" value="InterPro"/>
</dbReference>
<dbReference type="Gene3D" id="3.30.420.10">
    <property type="entry name" value="Ribonuclease H-like superfamily/Ribonuclease H"/>
    <property type="match status" value="1"/>
</dbReference>
<keyword evidence="1" id="KW-0540">Nuclease</keyword>
<dbReference type="PANTHER" id="PTHR13620:SF104">
    <property type="entry name" value="EXONUCLEASE 3'-5' DOMAIN-CONTAINING PROTEIN 2"/>
    <property type="match status" value="1"/>
</dbReference>
<feature type="compositionally biased region" description="Polar residues" evidence="4">
    <location>
        <begin position="281"/>
        <end position="301"/>
    </location>
</feature>
<protein>
    <recommendedName>
        <fullName evidence="5">3'-5' exonuclease domain-containing protein</fullName>
    </recommendedName>
</protein>
<dbReference type="SMR" id="A0A482X1L6"/>
<dbReference type="InterPro" id="IPR051132">
    <property type="entry name" value="3-5_Exonuclease_domain"/>
</dbReference>
<dbReference type="GO" id="GO:0005737">
    <property type="term" value="C:cytoplasm"/>
    <property type="evidence" value="ECO:0007669"/>
    <property type="project" value="TreeGrafter"/>
</dbReference>
<dbReference type="GO" id="GO:0006139">
    <property type="term" value="P:nucleobase-containing compound metabolic process"/>
    <property type="evidence" value="ECO:0007669"/>
    <property type="project" value="InterPro"/>
</dbReference>
<dbReference type="FunCoup" id="A0A482X1L6">
    <property type="interactions" value="900"/>
</dbReference>
<dbReference type="EMBL" id="QKKF02019844">
    <property type="protein sequence ID" value="RZF39643.1"/>
    <property type="molecule type" value="Genomic_DNA"/>
</dbReference>
<organism evidence="6 7">
    <name type="scientific">Laodelphax striatellus</name>
    <name type="common">Small brown planthopper</name>
    <name type="synonym">Delphax striatella</name>
    <dbReference type="NCBI Taxonomy" id="195883"/>
    <lineage>
        <taxon>Eukaryota</taxon>
        <taxon>Metazoa</taxon>
        <taxon>Ecdysozoa</taxon>
        <taxon>Arthropoda</taxon>
        <taxon>Hexapoda</taxon>
        <taxon>Insecta</taxon>
        <taxon>Pterygota</taxon>
        <taxon>Neoptera</taxon>
        <taxon>Paraneoptera</taxon>
        <taxon>Hemiptera</taxon>
        <taxon>Auchenorrhyncha</taxon>
        <taxon>Fulgoroidea</taxon>
        <taxon>Delphacidae</taxon>
        <taxon>Criomorphinae</taxon>
        <taxon>Laodelphax</taxon>
    </lineage>
</organism>
<dbReference type="PANTHER" id="PTHR13620">
    <property type="entry name" value="3-5 EXONUCLEASE"/>
    <property type="match status" value="1"/>
</dbReference>
<proteinExistence type="predicted"/>
<evidence type="ECO:0000313" key="6">
    <source>
        <dbReference type="EMBL" id="RZF39643.1"/>
    </source>
</evidence>
<feature type="region of interest" description="Disordered" evidence="4">
    <location>
        <begin position="278"/>
        <end position="309"/>
    </location>
</feature>
<dbReference type="InParanoid" id="A0A482X1L6"/>
<evidence type="ECO:0000256" key="3">
    <source>
        <dbReference type="ARBA" id="ARBA00022839"/>
    </source>
</evidence>
<evidence type="ECO:0000256" key="4">
    <source>
        <dbReference type="SAM" id="MobiDB-lite"/>
    </source>
</evidence>
<dbReference type="InterPro" id="IPR012337">
    <property type="entry name" value="RNaseH-like_sf"/>
</dbReference>
<dbReference type="SUPFAM" id="SSF53098">
    <property type="entry name" value="Ribonuclease H-like"/>
    <property type="match status" value="1"/>
</dbReference>
<evidence type="ECO:0000259" key="5">
    <source>
        <dbReference type="SMART" id="SM00474"/>
    </source>
</evidence>
<sequence>MQQLFERLLNKLHPSKPLHIPAGTLKLAFIATSIGVICCVSGSNGLKKYMNSLLRRLKWRSRGPQIIHTANECHNAVLELRKKCEDIRVIGLDCEWVAEGKKANKIALLQLASIDGYCSLIRLCALGHVPNSLKELLSDKSIIKTGVAVNSDASRLLKDYGVLCKGMLDLRHMAKSVGSVPAGLGKMSNLYLNKELDKDWRIRCSNWEASTLTDRQIQYASDDALVSVQLFEYFNNLKLKKDLPWYKRWFWNDKQLWAESEKYWRVYINMGYNQKGGGEQMVSSSEQNNSKASRNVNSTRKFSTKPVKDNPRQKPLYHNIYLEAPDGEVLCTCDDSKATWYLTKGLAEIIAEEPLRLRLTFEPSGRKGAGDEYYALPKNNVCVVCGSEQGLRRKNIVPLEYRKYFPIKMKDHCSHDVLLLCFECHIRNSFHEQELKNSLAAECEAPFANSKENRQRLELPDMMAVRSAARALLKGDRIPEARKEELRKVVTTYLKTKDDKETELNDELLTELGQSCFWVKNEDYHPHGSKVVDCYKGKFSNPIEGLRVLEKMWRRHFVENMEPEFLPQLWSINYEHNQHLF</sequence>
<evidence type="ECO:0000256" key="2">
    <source>
        <dbReference type="ARBA" id="ARBA00022801"/>
    </source>
</evidence>
<dbReference type="AlphaFoldDB" id="A0A482X1L6"/>
<dbReference type="InterPro" id="IPR002562">
    <property type="entry name" value="3'-5'_exonuclease_dom"/>
</dbReference>
<keyword evidence="7" id="KW-1185">Reference proteome</keyword>
<dbReference type="InterPro" id="IPR036397">
    <property type="entry name" value="RNaseH_sf"/>
</dbReference>
<keyword evidence="3" id="KW-0269">Exonuclease</keyword>
<dbReference type="Pfam" id="PF01612">
    <property type="entry name" value="DNA_pol_A_exo1"/>
    <property type="match status" value="1"/>
</dbReference>
<gene>
    <name evidence="6" type="ORF">LSTR_LSTR001164</name>
</gene>
<dbReference type="GO" id="GO:0008408">
    <property type="term" value="F:3'-5' exonuclease activity"/>
    <property type="evidence" value="ECO:0007669"/>
    <property type="project" value="InterPro"/>
</dbReference>